<evidence type="ECO:0000256" key="2">
    <source>
        <dbReference type="ARBA" id="ARBA00022692"/>
    </source>
</evidence>
<feature type="transmembrane region" description="Helical" evidence="6">
    <location>
        <begin position="604"/>
        <end position="621"/>
    </location>
</feature>
<gene>
    <name evidence="9" type="primary">LOC101863644</name>
</gene>
<dbReference type="RefSeq" id="XP_005113131.1">
    <property type="nucleotide sequence ID" value="XM_005113074.3"/>
</dbReference>
<protein>
    <submittedName>
        <fullName evidence="9">Cationic amino acid transporter 3-like</fullName>
    </submittedName>
</protein>
<feature type="compositionally biased region" description="Polar residues" evidence="5">
    <location>
        <begin position="371"/>
        <end position="380"/>
    </location>
</feature>
<reference evidence="9" key="1">
    <citation type="submission" date="2025-08" db="UniProtKB">
        <authorList>
            <consortium name="RefSeq"/>
        </authorList>
    </citation>
    <scope>IDENTIFICATION</scope>
</reference>
<feature type="transmembrane region" description="Helical" evidence="6">
    <location>
        <begin position="44"/>
        <end position="65"/>
    </location>
</feature>
<feature type="transmembrane region" description="Helical" evidence="6">
    <location>
        <begin position="517"/>
        <end position="537"/>
    </location>
</feature>
<feature type="transmembrane region" description="Helical" evidence="6">
    <location>
        <begin position="577"/>
        <end position="598"/>
    </location>
</feature>
<dbReference type="Proteomes" id="UP000694888">
    <property type="component" value="Unplaced"/>
</dbReference>
<feature type="transmembrane region" description="Helical" evidence="6">
    <location>
        <begin position="243"/>
        <end position="261"/>
    </location>
</feature>
<dbReference type="GeneID" id="101863644"/>
<accession>A0ABM0KAU7</accession>
<feature type="domain" description="Cationic amino acid transporter C-terminal" evidence="7">
    <location>
        <begin position="576"/>
        <end position="626"/>
    </location>
</feature>
<proteinExistence type="predicted"/>
<name>A0ABM0KAU7_APLCA</name>
<feature type="transmembrane region" description="Helical" evidence="6">
    <location>
        <begin position="77"/>
        <end position="99"/>
    </location>
</feature>
<evidence type="ECO:0000256" key="5">
    <source>
        <dbReference type="SAM" id="MobiDB-lite"/>
    </source>
</evidence>
<dbReference type="InterPro" id="IPR029485">
    <property type="entry name" value="CAT_C"/>
</dbReference>
<feature type="transmembrane region" description="Helical" evidence="6">
    <location>
        <begin position="164"/>
        <end position="187"/>
    </location>
</feature>
<keyword evidence="4 6" id="KW-0472">Membrane</keyword>
<feature type="transmembrane region" description="Helical" evidence="6">
    <location>
        <begin position="208"/>
        <end position="231"/>
    </location>
</feature>
<dbReference type="PANTHER" id="PTHR43243">
    <property type="entry name" value="INNER MEMBRANE TRANSPORTER YGJI-RELATED"/>
    <property type="match status" value="1"/>
</dbReference>
<organism evidence="8 9">
    <name type="scientific">Aplysia californica</name>
    <name type="common">California sea hare</name>
    <dbReference type="NCBI Taxonomy" id="6500"/>
    <lineage>
        <taxon>Eukaryota</taxon>
        <taxon>Metazoa</taxon>
        <taxon>Spiralia</taxon>
        <taxon>Lophotrochozoa</taxon>
        <taxon>Mollusca</taxon>
        <taxon>Gastropoda</taxon>
        <taxon>Heterobranchia</taxon>
        <taxon>Euthyneura</taxon>
        <taxon>Tectipleura</taxon>
        <taxon>Aplysiida</taxon>
        <taxon>Aplysioidea</taxon>
        <taxon>Aplysiidae</taxon>
        <taxon>Aplysia</taxon>
    </lineage>
</organism>
<evidence type="ECO:0000259" key="7">
    <source>
        <dbReference type="Pfam" id="PF13906"/>
    </source>
</evidence>
<keyword evidence="8" id="KW-1185">Reference proteome</keyword>
<sequence length="649" mass="69813">MSVVQDVEVEGQMFTSDPDFFPCCLVIAAIFLSFITIKRYAMVTFALTSLSGLVVLAFICVGFFHVDSINWNSPPGFFAHGFSGIMSGAALIMSTFVSVDNLASCAEEARTPCKSLPTAFGFSLALLFTILFLVSSALTLASPWQQLADNAAIARAYETKGIFAAHYVIGVGAVLGLLPVVIGSFLHPVRLLFSMSQDRLLPGFLSKVGYNGIPVAPHFLTGAAIALSSLVLEFRTLLEMSSISTLVQFVSSSIILLFIRYQPATVGICREYSDLDLPNSMVAEDGLDIKDGLEFSETRPPKLVLLTTGDCKVPSEEKQYYSPIGDSPILSRSPIVKKVSNNNMGKPHSPGIMNVVSHNPTHGSEPAEKALNNNRPNSQTSVMSPSPAVSSSITFINRFKPPHPTSKGENMTSGLDVYSEKDSLFSSYNAHPIMSSSSGVYGGRGSTAPSDLVAVLNKDNKCFTGLRDRTQALNGVGGGGGVGTARSLASSVSSSLVAISPSVTLHADEHSWRQTRYFLLVYILASTCLAATCEAWPSDNDGAWWAVTLLCVSLALMLVSALCVARQPQNSAPLYFKAPYVPLVPLLAITCDMLLIAALPFVSWARFAMWIFPGLVIYVCYSHRHSVHRSSDDQEVVLFDISQLPSGHN</sequence>
<dbReference type="InterPro" id="IPR002293">
    <property type="entry name" value="AA/rel_permease1"/>
</dbReference>
<evidence type="ECO:0000256" key="6">
    <source>
        <dbReference type="SAM" id="Phobius"/>
    </source>
</evidence>
<keyword evidence="3 6" id="KW-1133">Transmembrane helix</keyword>
<evidence type="ECO:0000256" key="4">
    <source>
        <dbReference type="ARBA" id="ARBA00023136"/>
    </source>
</evidence>
<evidence type="ECO:0000313" key="9">
    <source>
        <dbReference type="RefSeq" id="XP_005113131.1"/>
    </source>
</evidence>
<feature type="transmembrane region" description="Helical" evidence="6">
    <location>
        <begin position="20"/>
        <end position="37"/>
    </location>
</feature>
<keyword evidence="2 6" id="KW-0812">Transmembrane</keyword>
<feature type="transmembrane region" description="Helical" evidence="6">
    <location>
        <begin position="120"/>
        <end position="144"/>
    </location>
</feature>
<feature type="region of interest" description="Disordered" evidence="5">
    <location>
        <begin position="357"/>
        <end position="388"/>
    </location>
</feature>
<evidence type="ECO:0000256" key="3">
    <source>
        <dbReference type="ARBA" id="ARBA00022989"/>
    </source>
</evidence>
<evidence type="ECO:0000313" key="8">
    <source>
        <dbReference type="Proteomes" id="UP000694888"/>
    </source>
</evidence>
<evidence type="ECO:0000256" key="1">
    <source>
        <dbReference type="ARBA" id="ARBA00004141"/>
    </source>
</evidence>
<dbReference type="PANTHER" id="PTHR43243:SF105">
    <property type="entry name" value="CATIONIC AMINO ACID TRANSPORTER C-TERMINAL DOMAIN-CONTAINING PROTEIN"/>
    <property type="match status" value="1"/>
</dbReference>
<dbReference type="Pfam" id="PF13906">
    <property type="entry name" value="AA_permease_C"/>
    <property type="match status" value="1"/>
</dbReference>
<dbReference type="Pfam" id="PF13520">
    <property type="entry name" value="AA_permease_2"/>
    <property type="match status" value="1"/>
</dbReference>
<dbReference type="Gene3D" id="1.20.1740.10">
    <property type="entry name" value="Amino acid/polyamine transporter I"/>
    <property type="match status" value="2"/>
</dbReference>
<feature type="transmembrane region" description="Helical" evidence="6">
    <location>
        <begin position="543"/>
        <end position="565"/>
    </location>
</feature>
<comment type="subcellular location">
    <subcellularLocation>
        <location evidence="1">Membrane</location>
        <topology evidence="1">Multi-pass membrane protein</topology>
    </subcellularLocation>
</comment>